<dbReference type="SUPFAM" id="SSF53756">
    <property type="entry name" value="UDP-Glycosyltransferase/glycogen phosphorylase"/>
    <property type="match status" value="1"/>
</dbReference>
<comment type="caution">
    <text evidence="3">The sequence shown here is derived from an EMBL/GenBank/DDBJ whole genome shotgun (WGS) entry which is preliminary data.</text>
</comment>
<dbReference type="PANTHER" id="PTHR30160:SF7">
    <property type="entry name" value="ADP-HEPTOSE--LPS HEPTOSYLTRANSFERASE 2"/>
    <property type="match status" value="1"/>
</dbReference>
<accession>A0A3S1IMT8</accession>
<reference evidence="3 4" key="1">
    <citation type="journal article" date="2019" name="Genome Biol. Evol.">
        <title>Day and night: Metabolic profiles and evolutionary relationships of six axenic non-marine cyanobacteria.</title>
        <authorList>
            <person name="Will S.E."/>
            <person name="Henke P."/>
            <person name="Boedeker C."/>
            <person name="Huang S."/>
            <person name="Brinkmann H."/>
            <person name="Rohde M."/>
            <person name="Jarek M."/>
            <person name="Friedl T."/>
            <person name="Seufert S."/>
            <person name="Schumacher M."/>
            <person name="Overmann J."/>
            <person name="Neumann-Schaal M."/>
            <person name="Petersen J."/>
        </authorList>
    </citation>
    <scope>NUCLEOTIDE SEQUENCE [LARGE SCALE GENOMIC DNA]</scope>
    <source>
        <strain evidence="3 4">SAG 1403-4b</strain>
    </source>
</reference>
<sequence length="327" mass="35737">MHVVALVPGSIGNQILFFATLDDLKRYYPNAQIDVIVEPRSKAAYRVSKSVHEVLTFDYKDRNSLADWGNLVGTIRDREYDVAIAVGQSWLVSLFLWLTGIPTRIGYKGKGAGFLTNTISMNTSQYVAAMYHDLLQPLGIDTPCPELAVNVPKSDIEWAQQEQKRLGIHETGYILIYGGSGQLSQIDNSDTSYPVASWQQIIQDCQQKQPQLPVVVIKEADDDKFVRSPKLGVTPSLLESCPDIKVTSPDNIGKLTAIIGGASLMMSIDSTPLQLSVAVQTYTIALLGSINPTELLPKSDKFLAIKSPTGKTADISPATVLEKIWGG</sequence>
<evidence type="ECO:0000256" key="1">
    <source>
        <dbReference type="ARBA" id="ARBA00022676"/>
    </source>
</evidence>
<dbReference type="GO" id="GO:0008713">
    <property type="term" value="F:ADP-heptose-lipopolysaccharide heptosyltransferase activity"/>
    <property type="evidence" value="ECO:0007669"/>
    <property type="project" value="TreeGrafter"/>
</dbReference>
<dbReference type="RefSeq" id="WP_127051806.1">
    <property type="nucleotide sequence ID" value="NZ_RSCM01000001.1"/>
</dbReference>
<dbReference type="GO" id="GO:0005829">
    <property type="term" value="C:cytosol"/>
    <property type="evidence" value="ECO:0007669"/>
    <property type="project" value="TreeGrafter"/>
</dbReference>
<proteinExistence type="predicted"/>
<dbReference type="PANTHER" id="PTHR30160">
    <property type="entry name" value="TETRAACYLDISACCHARIDE 4'-KINASE-RELATED"/>
    <property type="match status" value="1"/>
</dbReference>
<evidence type="ECO:0000313" key="3">
    <source>
        <dbReference type="EMBL" id="RUS99613.1"/>
    </source>
</evidence>
<dbReference type="Pfam" id="PF01075">
    <property type="entry name" value="Glyco_transf_9"/>
    <property type="match status" value="1"/>
</dbReference>
<dbReference type="CDD" id="cd03789">
    <property type="entry name" value="GT9_LPS_heptosyltransferase"/>
    <property type="match status" value="1"/>
</dbReference>
<keyword evidence="2 3" id="KW-0808">Transferase</keyword>
<evidence type="ECO:0000256" key="2">
    <source>
        <dbReference type="ARBA" id="ARBA00022679"/>
    </source>
</evidence>
<keyword evidence="1" id="KW-0328">Glycosyltransferase</keyword>
<dbReference type="OrthoDB" id="9797795at2"/>
<dbReference type="GO" id="GO:0009244">
    <property type="term" value="P:lipopolysaccharide core region biosynthetic process"/>
    <property type="evidence" value="ECO:0007669"/>
    <property type="project" value="TreeGrafter"/>
</dbReference>
<dbReference type="Proteomes" id="UP000276103">
    <property type="component" value="Unassembled WGS sequence"/>
</dbReference>
<dbReference type="InterPro" id="IPR051199">
    <property type="entry name" value="LPS_LOS_Heptosyltrfase"/>
</dbReference>
<protein>
    <submittedName>
        <fullName evidence="3">Glycosyl transferase</fullName>
    </submittedName>
</protein>
<organism evidence="3 4">
    <name type="scientific">Trichormus variabilis SAG 1403-4b</name>
    <dbReference type="NCBI Taxonomy" id="447716"/>
    <lineage>
        <taxon>Bacteria</taxon>
        <taxon>Bacillati</taxon>
        <taxon>Cyanobacteriota</taxon>
        <taxon>Cyanophyceae</taxon>
        <taxon>Nostocales</taxon>
        <taxon>Nostocaceae</taxon>
        <taxon>Trichormus</taxon>
    </lineage>
</organism>
<keyword evidence="4" id="KW-1185">Reference proteome</keyword>
<dbReference type="EMBL" id="RSCM01000001">
    <property type="protein sequence ID" value="RUS99613.1"/>
    <property type="molecule type" value="Genomic_DNA"/>
</dbReference>
<dbReference type="InterPro" id="IPR002201">
    <property type="entry name" value="Glyco_trans_9"/>
</dbReference>
<name>A0A3S1IMT8_ANAVA</name>
<dbReference type="Gene3D" id="3.40.50.2000">
    <property type="entry name" value="Glycogen Phosphorylase B"/>
    <property type="match status" value="2"/>
</dbReference>
<evidence type="ECO:0000313" key="4">
    <source>
        <dbReference type="Proteomes" id="UP000276103"/>
    </source>
</evidence>
<gene>
    <name evidence="3" type="ORF">DSM107003_01970</name>
</gene>
<dbReference type="AlphaFoldDB" id="A0A3S1IMT8"/>